<name>A0ACD1G5E4_9EURO</name>
<organism evidence="1 2">
    <name type="scientific">Aspergillus brunneoviolaceus CBS 621.78</name>
    <dbReference type="NCBI Taxonomy" id="1450534"/>
    <lineage>
        <taxon>Eukaryota</taxon>
        <taxon>Fungi</taxon>
        <taxon>Dikarya</taxon>
        <taxon>Ascomycota</taxon>
        <taxon>Pezizomycotina</taxon>
        <taxon>Eurotiomycetes</taxon>
        <taxon>Eurotiomycetidae</taxon>
        <taxon>Eurotiales</taxon>
        <taxon>Aspergillaceae</taxon>
        <taxon>Aspergillus</taxon>
        <taxon>Aspergillus subgen. Circumdati</taxon>
    </lineage>
</organism>
<keyword evidence="2" id="KW-1185">Reference proteome</keyword>
<proteinExistence type="predicted"/>
<accession>A0ACD1G5E4</accession>
<reference evidence="1" key="1">
    <citation type="submission" date="2018-02" db="EMBL/GenBank/DDBJ databases">
        <title>The genomes of Aspergillus section Nigri reveals drivers in fungal speciation.</title>
        <authorList>
            <consortium name="DOE Joint Genome Institute"/>
            <person name="Vesth T.C."/>
            <person name="Nybo J."/>
            <person name="Theobald S."/>
            <person name="Brandl J."/>
            <person name="Frisvad J.C."/>
            <person name="Nielsen K.F."/>
            <person name="Lyhne E.K."/>
            <person name="Kogle M.E."/>
            <person name="Kuo A."/>
            <person name="Riley R."/>
            <person name="Clum A."/>
            <person name="Nolan M."/>
            <person name="Lipzen A."/>
            <person name="Salamov A."/>
            <person name="Henrissat B."/>
            <person name="Wiebenga A."/>
            <person name="De vries R.P."/>
            <person name="Grigoriev I.V."/>
            <person name="Mortensen U.H."/>
            <person name="Andersen M.R."/>
            <person name="Baker S.E."/>
        </authorList>
    </citation>
    <scope>NUCLEOTIDE SEQUENCE</scope>
    <source>
        <strain evidence="1">CBS 621.78</strain>
    </source>
</reference>
<sequence>MFMMIDDQSGESVWCYQSAANSGLEWPGPEDSLAANGMLICTVRYVYCASVEIFCPISRAHWVQIAFDGRCAEFLISCSEGGGGGGGGGVVGVIRV</sequence>
<evidence type="ECO:0000313" key="2">
    <source>
        <dbReference type="Proteomes" id="UP000249057"/>
    </source>
</evidence>
<dbReference type="Proteomes" id="UP000249057">
    <property type="component" value="Unassembled WGS sequence"/>
</dbReference>
<evidence type="ECO:0000313" key="1">
    <source>
        <dbReference type="EMBL" id="RAH44438.1"/>
    </source>
</evidence>
<dbReference type="EMBL" id="KZ825353">
    <property type="protein sequence ID" value="RAH44438.1"/>
    <property type="molecule type" value="Genomic_DNA"/>
</dbReference>
<protein>
    <submittedName>
        <fullName evidence="1">Uncharacterized protein</fullName>
    </submittedName>
</protein>
<gene>
    <name evidence="1" type="ORF">BO95DRAFT_172335</name>
</gene>